<dbReference type="ExpressionAtlas" id="A5CBP1">
    <property type="expression patterns" value="baseline and differential"/>
</dbReference>
<name>A5CBP1_VITVI</name>
<accession>A5CBP1</accession>
<dbReference type="AlphaFoldDB" id="A5CBP1"/>
<proteinExistence type="predicted"/>
<gene>
    <name evidence="1" type="ORF">VITISV_017314</name>
</gene>
<protein>
    <submittedName>
        <fullName evidence="1">Uncharacterized protein</fullName>
    </submittedName>
</protein>
<evidence type="ECO:0000313" key="1">
    <source>
        <dbReference type="EMBL" id="CAN62289.1"/>
    </source>
</evidence>
<dbReference type="OrthoDB" id="435022at2759"/>
<dbReference type="EMBL" id="AM489220">
    <property type="protein sequence ID" value="CAN62289.1"/>
    <property type="molecule type" value="Genomic_DNA"/>
</dbReference>
<organism evidence="1">
    <name type="scientific">Vitis vinifera</name>
    <name type="common">Grape</name>
    <dbReference type="NCBI Taxonomy" id="29760"/>
    <lineage>
        <taxon>Eukaryota</taxon>
        <taxon>Viridiplantae</taxon>
        <taxon>Streptophyta</taxon>
        <taxon>Embryophyta</taxon>
        <taxon>Tracheophyta</taxon>
        <taxon>Spermatophyta</taxon>
        <taxon>Magnoliopsida</taxon>
        <taxon>eudicotyledons</taxon>
        <taxon>Gunneridae</taxon>
        <taxon>Pentapetalae</taxon>
        <taxon>rosids</taxon>
        <taxon>Vitales</taxon>
        <taxon>Vitaceae</taxon>
        <taxon>Viteae</taxon>
        <taxon>Vitis</taxon>
    </lineage>
</organism>
<sequence>MVLKTGLDRSVKPLTGELSGSVRFNELFVVKPALNRSNRRLNRRTGQTVCYAISNCLMTLVYTGEWLRHFMPVKERMMSAEADRLGQVSISNATRRRLAGSGM</sequence>
<reference evidence="1" key="1">
    <citation type="journal article" date="2007" name="PLoS ONE">
        <title>The first genome sequence of an elite grapevine cultivar (Pinot noir Vitis vinifera L.): coping with a highly heterozygous genome.</title>
        <authorList>
            <person name="Velasco R."/>
            <person name="Zharkikh A."/>
            <person name="Troggio M."/>
            <person name="Cartwright D.A."/>
            <person name="Cestaro A."/>
            <person name="Pruss D."/>
            <person name="Pindo M."/>
            <person name="FitzGerald L.M."/>
            <person name="Vezzulli S."/>
            <person name="Reid J."/>
            <person name="Malacarne G."/>
            <person name="Iliev D."/>
            <person name="Coppola G."/>
            <person name="Wardell B."/>
            <person name="Micheletti D."/>
            <person name="Macalma T."/>
            <person name="Facci M."/>
            <person name="Mitchell J.T."/>
            <person name="Perazzolli M."/>
            <person name="Eldredge G."/>
            <person name="Gatto P."/>
            <person name="Oyzerski R."/>
            <person name="Moretto M."/>
            <person name="Gutin N."/>
            <person name="Stefanini M."/>
            <person name="Chen Y."/>
            <person name="Segala C."/>
            <person name="Davenport C."/>
            <person name="Dematte L."/>
            <person name="Mraz A."/>
            <person name="Battilana J."/>
            <person name="Stormo K."/>
            <person name="Costa F."/>
            <person name="Tao Q."/>
            <person name="Si-Ammour A."/>
            <person name="Harkins T."/>
            <person name="Lackey A."/>
            <person name="Perbost C."/>
            <person name="Taillon B."/>
            <person name="Stella A."/>
            <person name="Solovyev V."/>
            <person name="Fawcett J.A."/>
            <person name="Sterck L."/>
            <person name="Vandepoele K."/>
            <person name="Grando S.M."/>
            <person name="Toppo S."/>
            <person name="Moser C."/>
            <person name="Lanchbury J."/>
            <person name="Bogden R."/>
            <person name="Skolnick M."/>
            <person name="Sgaramella V."/>
            <person name="Bhatnagar S.K."/>
            <person name="Fontana P."/>
            <person name="Gutin A."/>
            <person name="Van de Peer Y."/>
            <person name="Salamini F."/>
            <person name="Viola R."/>
        </authorList>
    </citation>
    <scope>NUCLEOTIDE SEQUENCE</scope>
</reference>